<evidence type="ECO:0000256" key="3">
    <source>
        <dbReference type="NCBIfam" id="TIGR03948"/>
    </source>
</evidence>
<keyword evidence="2" id="KW-0276">Fatty acid metabolism</keyword>
<dbReference type="Gene3D" id="3.40.1080.20">
    <property type="entry name" value="Acetyl-CoA hydrolase/transferase C-terminal domain"/>
    <property type="match status" value="1"/>
</dbReference>
<organism evidence="6 7">
    <name type="scientific">Jutongia huaianensis</name>
    <dbReference type="NCBI Taxonomy" id="2763668"/>
    <lineage>
        <taxon>Bacteria</taxon>
        <taxon>Bacillati</taxon>
        <taxon>Bacillota</taxon>
        <taxon>Clostridia</taxon>
        <taxon>Lachnospirales</taxon>
        <taxon>Lachnospiraceae</taxon>
        <taxon>Jutongia</taxon>
    </lineage>
</organism>
<evidence type="ECO:0000259" key="4">
    <source>
        <dbReference type="Pfam" id="PF02550"/>
    </source>
</evidence>
<dbReference type="NCBIfam" id="TIGR03948">
    <property type="entry name" value="butyr_acet_CoA"/>
    <property type="match status" value="1"/>
</dbReference>
<proteinExistence type="inferred from homology"/>
<dbReference type="InterPro" id="IPR037171">
    <property type="entry name" value="NagB/RpiA_transferase-like"/>
</dbReference>
<evidence type="ECO:0000313" key="6">
    <source>
        <dbReference type="EMBL" id="MBC8561732.1"/>
    </source>
</evidence>
<comment type="similarity">
    <text evidence="2">Belongs to the acetyl-CoA hydrolase/transferase family. Butyryl-CoA CoA-transferase subfamily.</text>
</comment>
<dbReference type="InterPro" id="IPR003702">
    <property type="entry name" value="ActCoA_hydro_N"/>
</dbReference>
<feature type="binding site" evidence="2">
    <location>
        <position position="343"/>
    </location>
    <ligand>
        <name>CoA</name>
        <dbReference type="ChEBI" id="CHEBI:57287"/>
    </ligand>
</feature>
<dbReference type="InterPro" id="IPR038460">
    <property type="entry name" value="AcetylCoA_hyd_C_sf"/>
</dbReference>
<reference evidence="6 7" key="1">
    <citation type="submission" date="2020-08" db="EMBL/GenBank/DDBJ databases">
        <title>Genome public.</title>
        <authorList>
            <person name="Liu C."/>
            <person name="Sun Q."/>
        </authorList>
    </citation>
    <scope>NUCLEOTIDE SEQUENCE [LARGE SCALE GENOMIC DNA]</scope>
    <source>
        <strain evidence="6 7">NSJ-37</strain>
    </source>
</reference>
<dbReference type="Pfam" id="PF02550">
    <property type="entry name" value="AcetylCoA_hydro"/>
    <property type="match status" value="1"/>
</dbReference>
<evidence type="ECO:0000259" key="5">
    <source>
        <dbReference type="Pfam" id="PF13336"/>
    </source>
</evidence>
<comment type="function">
    <text evidence="2">Coenzyme A-transferase that converts butyryl-CoA to butyrate.</text>
</comment>
<feature type="domain" description="Acetyl-CoA hydrolase/transferase N-terminal" evidence="4">
    <location>
        <begin position="3"/>
        <end position="181"/>
    </location>
</feature>
<comment type="caution">
    <text evidence="6">The sequence shown here is derived from an EMBL/GenBank/DDBJ whole genome shotgun (WGS) entry which is preliminary data.</text>
</comment>
<dbReference type="EMBL" id="JACRSX010000003">
    <property type="protein sequence ID" value="MBC8561732.1"/>
    <property type="molecule type" value="Genomic_DNA"/>
</dbReference>
<dbReference type="Pfam" id="PF13336">
    <property type="entry name" value="AcetylCoA_hyd_C"/>
    <property type="match status" value="1"/>
</dbReference>
<comment type="pathway">
    <text evidence="2">Lipid metabolism; butanoate metabolism.</text>
</comment>
<gene>
    <name evidence="6" type="ORF">H8704_03665</name>
</gene>
<comment type="catalytic activity">
    <reaction evidence="2">
        <text>butanoate + acetyl-CoA = butanoyl-CoA + acetate</text>
        <dbReference type="Rhea" id="RHEA:30071"/>
        <dbReference type="ChEBI" id="CHEBI:17968"/>
        <dbReference type="ChEBI" id="CHEBI:30089"/>
        <dbReference type="ChEBI" id="CHEBI:57288"/>
        <dbReference type="ChEBI" id="CHEBI:57371"/>
    </reaction>
</comment>
<evidence type="ECO:0000313" key="7">
    <source>
        <dbReference type="Proteomes" id="UP000606193"/>
    </source>
</evidence>
<keyword evidence="7" id="KW-1185">Reference proteome</keyword>
<keyword evidence="1 2" id="KW-0808">Transferase</keyword>
<dbReference type="Proteomes" id="UP000606193">
    <property type="component" value="Unassembled WGS sequence"/>
</dbReference>
<dbReference type="Gene3D" id="3.30.750.70">
    <property type="entry name" value="4-hydroxybutyrate coenzyme like domains"/>
    <property type="match status" value="1"/>
</dbReference>
<evidence type="ECO:0000256" key="1">
    <source>
        <dbReference type="ARBA" id="ARBA00022679"/>
    </source>
</evidence>
<feature type="binding site" evidence="2">
    <location>
        <begin position="220"/>
        <end position="224"/>
    </location>
    <ligand>
        <name>CoA</name>
        <dbReference type="ChEBI" id="CHEBI:57287"/>
    </ligand>
</feature>
<feature type="binding site" evidence="2">
    <location>
        <position position="320"/>
    </location>
    <ligand>
        <name>CoA</name>
        <dbReference type="ChEBI" id="CHEBI:57287"/>
    </ligand>
</feature>
<dbReference type="RefSeq" id="WP_022463577.1">
    <property type="nucleotide sequence ID" value="NZ_JACRSX010000003.1"/>
</dbReference>
<protein>
    <recommendedName>
        <fullName evidence="2 3">Butyryl-CoA:acetate CoA-transferase</fullName>
        <shortName evidence="2">Butyryl-CoA CoA-transferase</shortName>
        <ecNumber evidence="2 3">2.8.3.-</ecNumber>
    </recommendedName>
</protein>
<dbReference type="InterPro" id="IPR026888">
    <property type="entry name" value="AcetylCoA_hyd_C"/>
</dbReference>
<dbReference type="InterPro" id="IPR023990">
    <property type="entry name" value="Butryl-CoA_acetate_CoA_Tfrase"/>
</dbReference>
<dbReference type="Gene3D" id="3.40.1080.10">
    <property type="entry name" value="Glutaconate Coenzyme A-transferase"/>
    <property type="match status" value="1"/>
</dbReference>
<keyword evidence="2" id="KW-0443">Lipid metabolism</keyword>
<feature type="domain" description="Acetyl-CoA hydrolase/transferase C-terminal" evidence="5">
    <location>
        <begin position="279"/>
        <end position="435"/>
    </location>
</feature>
<feature type="active site" description="5-glutamyl coenzyme A thioester intermediate" evidence="2">
    <location>
        <position position="245"/>
    </location>
</feature>
<accession>A0ABR7MZC6</accession>
<name>A0ABR7MZC6_9FIRM</name>
<dbReference type="InterPro" id="IPR046433">
    <property type="entry name" value="ActCoA_hydro"/>
</dbReference>
<dbReference type="PANTHER" id="PTHR21432:SF20">
    <property type="entry name" value="ACETYL-COA HYDROLASE"/>
    <property type="match status" value="1"/>
</dbReference>
<dbReference type="PANTHER" id="PTHR21432">
    <property type="entry name" value="ACETYL-COA HYDROLASE-RELATED"/>
    <property type="match status" value="1"/>
</dbReference>
<dbReference type="SUPFAM" id="SSF100950">
    <property type="entry name" value="NagB/RpiA/CoA transferase-like"/>
    <property type="match status" value="2"/>
</dbReference>
<evidence type="ECO:0000256" key="2">
    <source>
        <dbReference type="HAMAP-Rule" id="MF_03227"/>
    </source>
</evidence>
<sequence>MDYKEMYSKKLVSADDAVREIKSGDWVDYGWAATTVVDLDKALAKRLPELTDVNIRGGILMKEPEIFKIDDPAAHFAWNSWHMGGIERKAIAKGFSFYSPIRYSELPRYYRDSQTPPDVAMLQVAPMDEHGYFNLGPSPSHAMACIRSAKKVIVEVNQNMPICLGGFDNCVSINDVDLIVEGSNTDLYELGGGGAATDIDHAVAKYIVDEIPDGACLQLGIGGMPNAVGSLIAESDLKDLGVHTEMYVDAFVDIAKAGKITGMRKNIDKGRQVYGFAAGTKKLYDYLNNNPACMAAPVEYTNDIRSISALDNFMSINNAVDIDLFGQVNAESAGIKHISGAGGQLDFVLGAYLSNGGKSFICMSSTFKTKDGTVTSRIKPTLDNGSIITDTRANIHYFVTEYGIVNLKGLSTWQKAEALISVAHPDFRDQLIAEADKLHIWRNSNKR</sequence>
<dbReference type="HAMAP" id="MF_03227">
    <property type="entry name" value="But_acet_CoA_trans"/>
    <property type="match status" value="1"/>
</dbReference>
<dbReference type="HAMAP" id="MF_03228">
    <property type="entry name" value="But_CoA_trans"/>
    <property type="match status" value="1"/>
</dbReference>
<dbReference type="EC" id="2.8.3.-" evidence="2 3"/>